<dbReference type="EMBL" id="CP095049">
    <property type="protein sequence ID" value="UOQ55041.1"/>
    <property type="molecule type" value="Genomic_DNA"/>
</dbReference>
<feature type="transmembrane region" description="Helical" evidence="1">
    <location>
        <begin position="20"/>
        <end position="41"/>
    </location>
</feature>
<organism evidence="2 3">
    <name type="scientific">Hymenobacter cellulosivorans</name>
    <dbReference type="NCBI Taxonomy" id="2932249"/>
    <lineage>
        <taxon>Bacteria</taxon>
        <taxon>Pseudomonadati</taxon>
        <taxon>Bacteroidota</taxon>
        <taxon>Cytophagia</taxon>
        <taxon>Cytophagales</taxon>
        <taxon>Hymenobacteraceae</taxon>
        <taxon>Hymenobacter</taxon>
    </lineage>
</organism>
<keyword evidence="1" id="KW-1133">Transmembrane helix</keyword>
<sequence length="142" mass="15836">MKQDTSSALAKIYRWNRATLWLTLSSLYLYALVTCLLNRHYLFDNLAQKLAASVTMTLVLLFRYFPLWGGMALAIAALDYAALHKATLREAPAKRAELFLCVVLPVIVLTTGPRWEAAVLYAALVGPLCAGVAVKFRPRQHL</sequence>
<name>A0ABY4FED5_9BACT</name>
<dbReference type="Proteomes" id="UP000831785">
    <property type="component" value="Chromosome"/>
</dbReference>
<keyword evidence="1" id="KW-0812">Transmembrane</keyword>
<keyword evidence="1" id="KW-0472">Membrane</keyword>
<feature type="transmembrane region" description="Helical" evidence="1">
    <location>
        <begin position="95"/>
        <end position="112"/>
    </location>
</feature>
<evidence type="ECO:0000256" key="1">
    <source>
        <dbReference type="SAM" id="Phobius"/>
    </source>
</evidence>
<feature type="transmembrane region" description="Helical" evidence="1">
    <location>
        <begin position="118"/>
        <end position="136"/>
    </location>
</feature>
<dbReference type="RefSeq" id="WP_244722972.1">
    <property type="nucleotide sequence ID" value="NZ_CP095049.1"/>
</dbReference>
<reference evidence="2 3" key="1">
    <citation type="submission" date="2022-04" db="EMBL/GenBank/DDBJ databases">
        <title>Hymenobacter sp. isolated from the air.</title>
        <authorList>
            <person name="Won M."/>
            <person name="Lee C.-M."/>
            <person name="Woen H.-Y."/>
            <person name="Kwon S.-W."/>
        </authorList>
    </citation>
    <scope>NUCLEOTIDE SEQUENCE [LARGE SCALE GENOMIC DNA]</scope>
    <source>
        <strain evidence="3">5116 S-27</strain>
    </source>
</reference>
<gene>
    <name evidence="2" type="ORF">MUN80_09850</name>
</gene>
<feature type="transmembrane region" description="Helical" evidence="1">
    <location>
        <begin position="61"/>
        <end position="83"/>
    </location>
</feature>
<protein>
    <submittedName>
        <fullName evidence="2">Uncharacterized protein</fullName>
    </submittedName>
</protein>
<proteinExistence type="predicted"/>
<accession>A0ABY4FED5</accession>
<evidence type="ECO:0000313" key="2">
    <source>
        <dbReference type="EMBL" id="UOQ55041.1"/>
    </source>
</evidence>
<keyword evidence="3" id="KW-1185">Reference proteome</keyword>
<evidence type="ECO:0000313" key="3">
    <source>
        <dbReference type="Proteomes" id="UP000831785"/>
    </source>
</evidence>